<evidence type="ECO:0000259" key="7">
    <source>
        <dbReference type="PROSITE" id="PS01179"/>
    </source>
</evidence>
<dbReference type="OrthoDB" id="10030336at2759"/>
<keyword evidence="5" id="KW-0206">Cytoskeleton</keyword>
<dbReference type="Proteomes" id="UP000019149">
    <property type="component" value="Unassembled WGS sequence"/>
</dbReference>
<dbReference type="OMA" id="DENEWHS"/>
<keyword evidence="4" id="KW-0009">Actin-binding</keyword>
<dbReference type="GO" id="GO:0003779">
    <property type="term" value="F:actin binding"/>
    <property type="evidence" value="ECO:0007669"/>
    <property type="project" value="UniProtKB-KW"/>
</dbReference>
<feature type="compositionally biased region" description="Low complexity" evidence="6">
    <location>
        <begin position="733"/>
        <end position="744"/>
    </location>
</feature>
<keyword evidence="3" id="KW-0963">Cytoplasm</keyword>
<reference evidence="8 9" key="1">
    <citation type="journal article" date="2013" name="Nat. Genet.">
        <title>The genome of the hydatid tapeworm Echinococcus granulosus.</title>
        <authorList>
            <person name="Zheng H."/>
            <person name="Zhang W."/>
            <person name="Zhang L."/>
            <person name="Zhang Z."/>
            <person name="Li J."/>
            <person name="Lu G."/>
            <person name="Zhu Y."/>
            <person name="Wang Y."/>
            <person name="Huang Y."/>
            <person name="Liu J."/>
            <person name="Kang H."/>
            <person name="Chen J."/>
            <person name="Wang L."/>
            <person name="Chen A."/>
            <person name="Yu S."/>
            <person name="Gao Z."/>
            <person name="Jin L."/>
            <person name="Gu W."/>
            <person name="Wang Z."/>
            <person name="Zhao L."/>
            <person name="Shi B."/>
            <person name="Wen H."/>
            <person name="Lin R."/>
            <person name="Jones M.K."/>
            <person name="Brejova B."/>
            <person name="Vinar T."/>
            <person name="Zhao G."/>
            <person name="McManus D.P."/>
            <person name="Chen Z."/>
            <person name="Zhou Y."/>
            <person name="Wang S."/>
        </authorList>
    </citation>
    <scope>NUCLEOTIDE SEQUENCE [LARGE SCALE GENOMIC DNA]</scope>
</reference>
<feature type="compositionally biased region" description="Low complexity" evidence="6">
    <location>
        <begin position="697"/>
        <end position="717"/>
    </location>
</feature>
<dbReference type="STRING" id="6210.W6UMH8"/>
<evidence type="ECO:0000256" key="6">
    <source>
        <dbReference type="SAM" id="MobiDB-lite"/>
    </source>
</evidence>
<dbReference type="InterPro" id="IPR036753">
    <property type="entry name" value="ARPC3_sf"/>
</dbReference>
<dbReference type="GO" id="GO:0005885">
    <property type="term" value="C:Arp2/3 protein complex"/>
    <property type="evidence" value="ECO:0007669"/>
    <property type="project" value="InterPro"/>
</dbReference>
<dbReference type="SMART" id="SM00462">
    <property type="entry name" value="PTB"/>
    <property type="match status" value="1"/>
</dbReference>
<feature type="compositionally biased region" description="Polar residues" evidence="6">
    <location>
        <begin position="679"/>
        <end position="696"/>
    </location>
</feature>
<dbReference type="GO" id="GO:0030833">
    <property type="term" value="P:regulation of actin filament polymerization"/>
    <property type="evidence" value="ECO:0007669"/>
    <property type="project" value="InterPro"/>
</dbReference>
<feature type="region of interest" description="Disordered" evidence="6">
    <location>
        <begin position="637"/>
        <end position="661"/>
    </location>
</feature>
<feature type="region of interest" description="Disordered" evidence="6">
    <location>
        <begin position="335"/>
        <end position="366"/>
    </location>
</feature>
<dbReference type="GeneID" id="36338256"/>
<comment type="similarity">
    <text evidence="2">Belongs to the ARPC3 family.</text>
</comment>
<feature type="compositionally biased region" description="Basic residues" evidence="6">
    <location>
        <begin position="282"/>
        <end position="293"/>
    </location>
</feature>
<dbReference type="SUPFAM" id="SSF50729">
    <property type="entry name" value="PH domain-like"/>
    <property type="match status" value="2"/>
</dbReference>
<dbReference type="InterPro" id="IPR007204">
    <property type="entry name" value="ARPC3"/>
</dbReference>
<evidence type="ECO:0000256" key="5">
    <source>
        <dbReference type="ARBA" id="ARBA00023212"/>
    </source>
</evidence>
<name>W6UMH8_ECHGR</name>
<organism evidence="8 9">
    <name type="scientific">Echinococcus granulosus</name>
    <name type="common">Hydatid tapeworm</name>
    <dbReference type="NCBI Taxonomy" id="6210"/>
    <lineage>
        <taxon>Eukaryota</taxon>
        <taxon>Metazoa</taxon>
        <taxon>Spiralia</taxon>
        <taxon>Lophotrochozoa</taxon>
        <taxon>Platyhelminthes</taxon>
        <taxon>Cestoda</taxon>
        <taxon>Eucestoda</taxon>
        <taxon>Cyclophyllidea</taxon>
        <taxon>Taeniidae</taxon>
        <taxon>Echinococcus</taxon>
        <taxon>Echinococcus granulosus group</taxon>
    </lineage>
</organism>
<dbReference type="PROSITE" id="PS01179">
    <property type="entry name" value="PID"/>
    <property type="match status" value="1"/>
</dbReference>
<evidence type="ECO:0000256" key="1">
    <source>
        <dbReference type="ARBA" id="ARBA00004245"/>
    </source>
</evidence>
<gene>
    <name evidence="8" type="ORF">EGR_02541</name>
</gene>
<dbReference type="GO" id="GO:0034314">
    <property type="term" value="P:Arp2/3 complex-mediated actin nucleation"/>
    <property type="evidence" value="ECO:0007669"/>
    <property type="project" value="InterPro"/>
</dbReference>
<dbReference type="CTD" id="36338256"/>
<evidence type="ECO:0000256" key="4">
    <source>
        <dbReference type="ARBA" id="ARBA00023203"/>
    </source>
</evidence>
<feature type="compositionally biased region" description="Basic residues" evidence="6">
    <location>
        <begin position="335"/>
        <end position="349"/>
    </location>
</feature>
<dbReference type="SUPFAM" id="SSF69060">
    <property type="entry name" value="Arp2/3 complex 21 kDa subunit ARPC3"/>
    <property type="match status" value="1"/>
</dbReference>
<feature type="region of interest" description="Disordered" evidence="6">
    <location>
        <begin position="227"/>
        <end position="309"/>
    </location>
</feature>
<comment type="caution">
    <text evidence="8">The sequence shown here is derived from an EMBL/GenBank/DDBJ whole genome shotgun (WGS) entry which is preliminary data.</text>
</comment>
<dbReference type="EMBL" id="APAU02000011">
    <property type="protein sequence ID" value="EUB62745.1"/>
    <property type="molecule type" value="Genomic_DNA"/>
</dbReference>
<feature type="compositionally biased region" description="Polar residues" evidence="6">
    <location>
        <begin position="641"/>
        <end position="661"/>
    </location>
</feature>
<dbReference type="Pfam" id="PF00640">
    <property type="entry name" value="PID"/>
    <property type="match status" value="1"/>
</dbReference>
<protein>
    <submittedName>
        <fullName evidence="8">Actin-related protein 2/3 complex subunit 3</fullName>
    </submittedName>
</protein>
<dbReference type="PANTHER" id="PTHR12391">
    <property type="entry name" value="ARP2/3 COMPLEX 21 KD SUBUNIT"/>
    <property type="match status" value="1"/>
</dbReference>
<dbReference type="Gene3D" id="1.10.1760.10">
    <property type="entry name" value="Actin-related protein 2/3 complex subunit 3"/>
    <property type="match status" value="1"/>
</dbReference>
<keyword evidence="9" id="KW-1185">Reference proteome</keyword>
<dbReference type="RefSeq" id="XP_024353941.1">
    <property type="nucleotide sequence ID" value="XM_024491790.1"/>
</dbReference>
<dbReference type="Pfam" id="PF04062">
    <property type="entry name" value="P21-Arc"/>
    <property type="match status" value="1"/>
</dbReference>
<comment type="subcellular location">
    <subcellularLocation>
        <location evidence="1">Cytoplasm</location>
        <location evidence="1">Cytoskeleton</location>
    </subcellularLocation>
</comment>
<feature type="compositionally biased region" description="Polar residues" evidence="6">
    <location>
        <begin position="721"/>
        <end position="732"/>
    </location>
</feature>
<evidence type="ECO:0000313" key="9">
    <source>
        <dbReference type="Proteomes" id="UP000019149"/>
    </source>
</evidence>
<feature type="compositionally biased region" description="Basic and acidic residues" evidence="6">
    <location>
        <begin position="299"/>
        <end position="309"/>
    </location>
</feature>
<dbReference type="AlphaFoldDB" id="W6UMH8"/>
<feature type="compositionally biased region" description="Polar residues" evidence="6">
    <location>
        <begin position="258"/>
        <end position="267"/>
    </location>
</feature>
<dbReference type="KEGG" id="egl:EGR_02541"/>
<evidence type="ECO:0000313" key="8">
    <source>
        <dbReference type="EMBL" id="EUB62745.1"/>
    </source>
</evidence>
<dbReference type="InterPro" id="IPR006020">
    <property type="entry name" value="PTB/PI_dom"/>
</dbReference>
<proteinExistence type="inferred from homology"/>
<evidence type="ECO:0000256" key="3">
    <source>
        <dbReference type="ARBA" id="ARBA00022490"/>
    </source>
</evidence>
<dbReference type="InterPro" id="IPR011993">
    <property type="entry name" value="PH-like_dom_sf"/>
</dbReference>
<evidence type="ECO:0000256" key="2">
    <source>
        <dbReference type="ARBA" id="ARBA00010856"/>
    </source>
</evidence>
<sequence>MEVPRPQNRLEIVSSMRRIRYEFKAKGVKKQKALLKVSADGVYVYGRNKPKVASRNQALFCLKQNIGIDYSSPYCCFKCEKKSTLLTADAVIVLVIEIPTSMNMEVGGTGGPQTPSSPSCHSGSNGGGLLGLGLRNASALSCVHPANVILFHPIYRIFYVSHDSQDLKIFSYIARDGKSSCFKCYVFKAYKKFDLNVFFAQLQAMRIVRTVGQAFDVCHRLALQKQENDQASKKSDEGQTAGGGDSFHTTLPHRRKPLQQNHRSQSPPIGENSSDENEWHSPRRRRHRTRRKNCSSDEDPGKNGREDRARSVIYSEEASDEDSKQPITPLTLKKVKKAASGLRRRRHRAFSNNGDASSDSSDVPRRYPRSHIKQSITNDDFLAWDRFGHGLGYPTPISLPLFGLPQSQSLDTNLAREILCGSSTHSVQSQSSIPPDPVLLSRLLSELQGSLTSDQPVVSKEKQRQSDSMSWVPYLGGRVGTLSETHDSLIRQLDILGAKMTRTCKNDLRSVSSYQLSKEASNSGDPTMGIPISITAPNLASTPADSAKLEEKVANSETVLSTETLDVLKRQLNIQETETKIAIYQVHRLMRQLRLEAAARMEGQYRIEQLLNQNRNLSEGFQKMALRLKRLENLSPVPPATSISKVSNGVSPSTYSGSKSEGFSRLAELDAMVQNMLSPGSRHQSLRKTSSSGHTVQGQLSLSGSPKLPSLSPLQSGRSGIANNGTRLSGTENSSSPGGSNSLSLPPPLQMPYRSPGGEDGFLELATRSSVPNDEKVSTCNWVDECFGRTAENQAGKGNNPMELLFEPFRGQEELSGGLLPPTPPARVPSAVNGGNPWAVDAAAIAAEKESSQKKPLNLPATYHSKFTSASRRVGNMAILPLRSKVRGPAPQDPNLEEDIIDEALLYFKPLTFFRNYEFKACSITDADRVLVYLVLYILECLKKLQRCSTKSQGSKELTTLALARFDIPGDPGFPRELNNLYAKPSLADASLMREYISQLRTELGLRLLDKVYADDQSQPSKWWLCFAKRKFLDQSLSAPGSY</sequence>
<feature type="region of interest" description="Disordered" evidence="6">
    <location>
        <begin position="679"/>
        <end position="770"/>
    </location>
</feature>
<feature type="domain" description="PID" evidence="7">
    <location>
        <begin position="147"/>
        <end position="227"/>
    </location>
</feature>
<dbReference type="Gene3D" id="2.30.29.30">
    <property type="entry name" value="Pleckstrin-homology domain (PH domain)/Phosphotyrosine-binding domain (PTB)"/>
    <property type="match status" value="2"/>
</dbReference>
<feature type="compositionally biased region" description="Basic and acidic residues" evidence="6">
    <location>
        <begin position="227"/>
        <end position="237"/>
    </location>
</feature>
<accession>W6UMH8</accession>